<dbReference type="STRING" id="1079994.SAMN04488565_0602"/>
<evidence type="ECO:0000256" key="1">
    <source>
        <dbReference type="SAM" id="Phobius"/>
    </source>
</evidence>
<keyword evidence="1" id="KW-1133">Transmembrane helix</keyword>
<feature type="transmembrane region" description="Helical" evidence="1">
    <location>
        <begin position="26"/>
        <end position="50"/>
    </location>
</feature>
<dbReference type="Proteomes" id="UP000182690">
    <property type="component" value="Unassembled WGS sequence"/>
</dbReference>
<feature type="transmembrane region" description="Helical" evidence="1">
    <location>
        <begin position="70"/>
        <end position="93"/>
    </location>
</feature>
<proteinExistence type="predicted"/>
<reference evidence="2 3" key="1">
    <citation type="submission" date="2016-10" db="EMBL/GenBank/DDBJ databases">
        <authorList>
            <person name="de Groot N.N."/>
        </authorList>
    </citation>
    <scope>NUCLEOTIDE SEQUENCE [LARGE SCALE GENOMIC DNA]</scope>
    <source>
        <strain evidence="2 3">DSM 22788</strain>
    </source>
</reference>
<keyword evidence="1" id="KW-0812">Transmembrane</keyword>
<protein>
    <submittedName>
        <fullName evidence="2">Uncharacterized protein</fullName>
    </submittedName>
</protein>
<dbReference type="AlphaFoldDB" id="A0A1H0Y7Q7"/>
<evidence type="ECO:0000313" key="2">
    <source>
        <dbReference type="EMBL" id="SDQ11177.1"/>
    </source>
</evidence>
<keyword evidence="1" id="KW-0472">Membrane</keyword>
<gene>
    <name evidence="2" type="ORF">SAMN04488565_0602</name>
</gene>
<dbReference type="EMBL" id="FNKB01000001">
    <property type="protein sequence ID" value="SDQ11177.1"/>
    <property type="molecule type" value="Genomic_DNA"/>
</dbReference>
<dbReference type="OrthoDB" id="4991409at2"/>
<sequence length="213" mass="23252">MSRYLGPAQQLATLPEIRRSSTAFHLAWSIGFVVLGGVFVAVSLGAAAGAGPTCSPGIDCSAAAGASRALTLAMIPFGLIFMLAISLGGAFMIRHRLWFNRSADGLRRRSTGTPVVRVFERTWHSDDAWNAWIYEQLRAGNLAALHQLGMPQWHNMGDLHLHVYEARADRVAYVCIGSNAAMRRGVDTGWRPIVMTGPWYDYTLQFFRGGAGV</sequence>
<name>A0A1H0Y7Q7_9MICO</name>
<accession>A0A1H0Y7Q7</accession>
<dbReference type="RefSeq" id="WP_010155625.1">
    <property type="nucleotide sequence ID" value="NZ_FNKB01000001.1"/>
</dbReference>
<organism evidence="2 3">
    <name type="scientific">Leucobacter chromiiresistens</name>
    <dbReference type="NCBI Taxonomy" id="1079994"/>
    <lineage>
        <taxon>Bacteria</taxon>
        <taxon>Bacillati</taxon>
        <taxon>Actinomycetota</taxon>
        <taxon>Actinomycetes</taxon>
        <taxon>Micrococcales</taxon>
        <taxon>Microbacteriaceae</taxon>
        <taxon>Leucobacter</taxon>
    </lineage>
</organism>
<evidence type="ECO:0000313" key="3">
    <source>
        <dbReference type="Proteomes" id="UP000182690"/>
    </source>
</evidence>